<dbReference type="AlphaFoldDB" id="A0A227KQC0"/>
<evidence type="ECO:0000313" key="3">
    <source>
        <dbReference type="EMBL" id="OXE49661.1"/>
    </source>
</evidence>
<dbReference type="InterPro" id="IPR007167">
    <property type="entry name" value="Fe-transptr_FeoA-like"/>
</dbReference>
<keyword evidence="1" id="KW-0408">Iron</keyword>
<reference evidence="4" key="1">
    <citation type="submission" date="2017-05" db="EMBL/GenBank/DDBJ databases">
        <title>Improved OligoMM genomes.</title>
        <authorList>
            <person name="Garzetti D."/>
        </authorList>
    </citation>
    <scope>NUCLEOTIDE SEQUENCE [LARGE SCALE GENOMIC DNA]</scope>
    <source>
        <strain evidence="4">YL45</strain>
    </source>
</reference>
<organism evidence="3 4">
    <name type="scientific">Turicimonas muris</name>
    <dbReference type="NCBI Taxonomy" id="1796652"/>
    <lineage>
        <taxon>Bacteria</taxon>
        <taxon>Pseudomonadati</taxon>
        <taxon>Pseudomonadota</taxon>
        <taxon>Betaproteobacteria</taxon>
        <taxon>Burkholderiales</taxon>
        <taxon>Sutterellaceae</taxon>
        <taxon>Turicimonas</taxon>
    </lineage>
</organism>
<dbReference type="Pfam" id="PF04023">
    <property type="entry name" value="FeoA"/>
    <property type="match status" value="1"/>
</dbReference>
<feature type="domain" description="Ferrous iron transporter FeoA-like" evidence="2">
    <location>
        <begin position="7"/>
        <end position="79"/>
    </location>
</feature>
<protein>
    <submittedName>
        <fullName evidence="3">Ferrous iron transport protein A</fullName>
    </submittedName>
</protein>
<dbReference type="InterPro" id="IPR008988">
    <property type="entry name" value="Transcriptional_repressor_C"/>
</dbReference>
<proteinExistence type="predicted"/>
<sequence length="81" mass="8770">MSASNYFRLSALPLNVKCRVAKFGAVPDEEIRRLRDLGLYRGSVASIIASVEEGPLLVAVGDARIAINREIAAEIKVLQTS</sequence>
<dbReference type="GeneID" id="78361561"/>
<dbReference type="Proteomes" id="UP000214610">
    <property type="component" value="Unassembled WGS sequence"/>
</dbReference>
<dbReference type="SUPFAM" id="SSF50037">
    <property type="entry name" value="C-terminal domain of transcriptional repressors"/>
    <property type="match status" value="1"/>
</dbReference>
<evidence type="ECO:0000259" key="2">
    <source>
        <dbReference type="SMART" id="SM00899"/>
    </source>
</evidence>
<dbReference type="Gene3D" id="2.30.30.90">
    <property type="match status" value="1"/>
</dbReference>
<dbReference type="EMBL" id="NHMP01000003">
    <property type="protein sequence ID" value="OXE49661.1"/>
    <property type="molecule type" value="Genomic_DNA"/>
</dbReference>
<gene>
    <name evidence="3" type="ORF">ADH67_05900</name>
</gene>
<dbReference type="InterPro" id="IPR038157">
    <property type="entry name" value="FeoA_core_dom"/>
</dbReference>
<evidence type="ECO:0000256" key="1">
    <source>
        <dbReference type="ARBA" id="ARBA00023004"/>
    </source>
</evidence>
<accession>A0A227KQC0</accession>
<dbReference type="GO" id="GO:0046914">
    <property type="term" value="F:transition metal ion binding"/>
    <property type="evidence" value="ECO:0007669"/>
    <property type="project" value="InterPro"/>
</dbReference>
<evidence type="ECO:0000313" key="4">
    <source>
        <dbReference type="Proteomes" id="UP000214610"/>
    </source>
</evidence>
<dbReference type="SMART" id="SM00899">
    <property type="entry name" value="FeoA"/>
    <property type="match status" value="1"/>
</dbReference>
<name>A0A227KQC0_9BURK</name>
<comment type="caution">
    <text evidence="3">The sequence shown here is derived from an EMBL/GenBank/DDBJ whole genome shotgun (WGS) entry which is preliminary data.</text>
</comment>
<keyword evidence="4" id="KW-1185">Reference proteome</keyword>
<dbReference type="RefSeq" id="WP_066593057.1">
    <property type="nucleotide sequence ID" value="NZ_CAJTBZ010000011.1"/>
</dbReference>